<reference evidence="2" key="2">
    <citation type="submission" date="2015-01" db="EMBL/GenBank/DDBJ databases">
        <title>Evolutionary Origins and Diversification of the Mycorrhizal Mutualists.</title>
        <authorList>
            <consortium name="DOE Joint Genome Institute"/>
            <consortium name="Mycorrhizal Genomics Consortium"/>
            <person name="Kohler A."/>
            <person name="Kuo A."/>
            <person name="Nagy L.G."/>
            <person name="Floudas D."/>
            <person name="Copeland A."/>
            <person name="Barry K.W."/>
            <person name="Cichocki N."/>
            <person name="Veneault-Fourrey C."/>
            <person name="LaButti K."/>
            <person name="Lindquist E.A."/>
            <person name="Lipzen A."/>
            <person name="Lundell T."/>
            <person name="Morin E."/>
            <person name="Murat C."/>
            <person name="Riley R."/>
            <person name="Ohm R."/>
            <person name="Sun H."/>
            <person name="Tunlid A."/>
            <person name="Henrissat B."/>
            <person name="Grigoriev I.V."/>
            <person name="Hibbett D.S."/>
            <person name="Martin F."/>
        </authorList>
    </citation>
    <scope>NUCLEOTIDE SEQUENCE [LARGE SCALE GENOMIC DNA]</scope>
    <source>
        <strain evidence="2">F 1598</strain>
    </source>
</reference>
<dbReference type="EMBL" id="KN832978">
    <property type="protein sequence ID" value="KIM87988.1"/>
    <property type="molecule type" value="Genomic_DNA"/>
</dbReference>
<name>A0A0C3BND0_PILCF</name>
<accession>A0A0C3BND0</accession>
<organism evidence="1 2">
    <name type="scientific">Piloderma croceum (strain F 1598)</name>
    <dbReference type="NCBI Taxonomy" id="765440"/>
    <lineage>
        <taxon>Eukaryota</taxon>
        <taxon>Fungi</taxon>
        <taxon>Dikarya</taxon>
        <taxon>Basidiomycota</taxon>
        <taxon>Agaricomycotina</taxon>
        <taxon>Agaricomycetes</taxon>
        <taxon>Agaricomycetidae</taxon>
        <taxon>Atheliales</taxon>
        <taxon>Atheliaceae</taxon>
        <taxon>Piloderma</taxon>
    </lineage>
</organism>
<dbReference type="Proteomes" id="UP000054166">
    <property type="component" value="Unassembled WGS sequence"/>
</dbReference>
<sequence length="192" mass="22242">MRTITIDVPFGLTIILRTRLPGRLWIDCKARNPESSRSNATSSTLESRSRFDEIIVDVPPGSPKDTFPNATVSVGVQRSTSRASVRTEIAYSDGDWHLADWMPYFQEHHIKVRDFYFEPSPTSQKAFEIFDPCLALLKYERIVKMRAKEIRQLYHIQWLTKEQALSRLSPGELEIRSSEYPWTPLKLERPST</sequence>
<evidence type="ECO:0000313" key="2">
    <source>
        <dbReference type="Proteomes" id="UP000054166"/>
    </source>
</evidence>
<reference evidence="1 2" key="1">
    <citation type="submission" date="2014-04" db="EMBL/GenBank/DDBJ databases">
        <authorList>
            <consortium name="DOE Joint Genome Institute"/>
            <person name="Kuo A."/>
            <person name="Tarkka M."/>
            <person name="Buscot F."/>
            <person name="Kohler A."/>
            <person name="Nagy L.G."/>
            <person name="Floudas D."/>
            <person name="Copeland A."/>
            <person name="Barry K.W."/>
            <person name="Cichocki N."/>
            <person name="Veneault-Fourrey C."/>
            <person name="LaButti K."/>
            <person name="Lindquist E.A."/>
            <person name="Lipzen A."/>
            <person name="Lundell T."/>
            <person name="Morin E."/>
            <person name="Murat C."/>
            <person name="Sun H."/>
            <person name="Tunlid A."/>
            <person name="Henrissat B."/>
            <person name="Grigoriev I.V."/>
            <person name="Hibbett D.S."/>
            <person name="Martin F."/>
            <person name="Nordberg H.P."/>
            <person name="Cantor M.N."/>
            <person name="Hua S.X."/>
        </authorList>
    </citation>
    <scope>NUCLEOTIDE SEQUENCE [LARGE SCALE GENOMIC DNA]</scope>
    <source>
        <strain evidence="1 2">F 1598</strain>
    </source>
</reference>
<dbReference type="OrthoDB" id="3244491at2759"/>
<proteinExistence type="predicted"/>
<evidence type="ECO:0000313" key="1">
    <source>
        <dbReference type="EMBL" id="KIM87988.1"/>
    </source>
</evidence>
<dbReference type="AlphaFoldDB" id="A0A0C3BND0"/>
<keyword evidence="2" id="KW-1185">Reference proteome</keyword>
<dbReference type="InParanoid" id="A0A0C3BND0"/>
<gene>
    <name evidence="1" type="ORF">PILCRDRAFT_814661</name>
</gene>
<dbReference type="HOGENOM" id="CLU_1415659_0_0_1"/>
<protein>
    <submittedName>
        <fullName evidence="1">Uncharacterized protein</fullName>
    </submittedName>
</protein>